<dbReference type="Pfam" id="PF00271">
    <property type="entry name" value="Helicase_C"/>
    <property type="match status" value="1"/>
</dbReference>
<dbReference type="PROSITE" id="PS51192">
    <property type="entry name" value="HELICASE_ATP_BIND_1"/>
    <property type="match status" value="1"/>
</dbReference>
<dbReference type="RefSeq" id="WP_090796227.1">
    <property type="nucleotide sequence ID" value="NZ_FMYI01000007.1"/>
</dbReference>
<evidence type="ECO:0000259" key="8">
    <source>
        <dbReference type="PROSITE" id="PS51192"/>
    </source>
</evidence>
<dbReference type="PROSITE" id="PS51194">
    <property type="entry name" value="HELICASE_CTER"/>
    <property type="match status" value="1"/>
</dbReference>
<dbReference type="GO" id="GO:0016787">
    <property type="term" value="F:hydrolase activity"/>
    <property type="evidence" value="ECO:0007669"/>
    <property type="project" value="UniProtKB-KW"/>
</dbReference>
<evidence type="ECO:0000256" key="5">
    <source>
        <dbReference type="ARBA" id="ARBA00038437"/>
    </source>
</evidence>
<dbReference type="InterPro" id="IPR050079">
    <property type="entry name" value="DEAD_box_RNA_helicase"/>
</dbReference>
<dbReference type="InterPro" id="IPR005580">
    <property type="entry name" value="DbpA/CsdA_RNA-bd_dom"/>
</dbReference>
<feature type="short sequence motif" description="Q motif" evidence="6">
    <location>
        <begin position="2"/>
        <end position="30"/>
    </location>
</feature>
<evidence type="ECO:0000259" key="10">
    <source>
        <dbReference type="PROSITE" id="PS51195"/>
    </source>
</evidence>
<feature type="domain" description="DEAD-box RNA helicase Q" evidence="10">
    <location>
        <begin position="2"/>
        <end position="30"/>
    </location>
</feature>
<dbReference type="EMBL" id="FMYI01000007">
    <property type="protein sequence ID" value="SDC37063.1"/>
    <property type="molecule type" value="Genomic_DNA"/>
</dbReference>
<dbReference type="GO" id="GO:0003724">
    <property type="term" value="F:RNA helicase activity"/>
    <property type="evidence" value="ECO:0007669"/>
    <property type="project" value="InterPro"/>
</dbReference>
<dbReference type="SUPFAM" id="SSF52540">
    <property type="entry name" value="P-loop containing nucleoside triphosphate hydrolases"/>
    <property type="match status" value="1"/>
</dbReference>
<evidence type="ECO:0000256" key="1">
    <source>
        <dbReference type="ARBA" id="ARBA00022741"/>
    </source>
</evidence>
<dbReference type="SMART" id="SM00490">
    <property type="entry name" value="HELICc"/>
    <property type="match status" value="1"/>
</dbReference>
<dbReference type="Pfam" id="PF03880">
    <property type="entry name" value="DbpA"/>
    <property type="match status" value="1"/>
</dbReference>
<dbReference type="InterPro" id="IPR014014">
    <property type="entry name" value="RNA_helicase_DEAD_Q_motif"/>
</dbReference>
<keyword evidence="1 7" id="KW-0547">Nucleotide-binding</keyword>
<gene>
    <name evidence="11" type="ORF">SAMN05421734_10762</name>
</gene>
<protein>
    <submittedName>
        <fullName evidence="11">ATP-dependent RNA helicase DbpA</fullName>
    </submittedName>
</protein>
<dbReference type="PROSITE" id="PS51195">
    <property type="entry name" value="Q_MOTIF"/>
    <property type="match status" value="1"/>
</dbReference>
<dbReference type="GO" id="GO:0005524">
    <property type="term" value="F:ATP binding"/>
    <property type="evidence" value="ECO:0007669"/>
    <property type="project" value="UniProtKB-KW"/>
</dbReference>
<dbReference type="CDD" id="cd12500">
    <property type="entry name" value="RRM_BsYxiN_like"/>
    <property type="match status" value="1"/>
</dbReference>
<evidence type="ECO:0000313" key="11">
    <source>
        <dbReference type="EMBL" id="SDC37063.1"/>
    </source>
</evidence>
<accession>A0A1G6L1I6</accession>
<dbReference type="AlphaFoldDB" id="A0A1G6L1I6"/>
<dbReference type="InterPro" id="IPR012677">
    <property type="entry name" value="Nucleotide-bd_a/b_plait_sf"/>
</dbReference>
<evidence type="ECO:0000256" key="3">
    <source>
        <dbReference type="ARBA" id="ARBA00022806"/>
    </source>
</evidence>
<dbReference type="InterPro" id="IPR027417">
    <property type="entry name" value="P-loop_NTPase"/>
</dbReference>
<evidence type="ECO:0000256" key="6">
    <source>
        <dbReference type="PROSITE-ProRule" id="PRU00552"/>
    </source>
</evidence>
<dbReference type="Proteomes" id="UP000242949">
    <property type="component" value="Unassembled WGS sequence"/>
</dbReference>
<keyword evidence="3 7" id="KW-0347">Helicase</keyword>
<sequence length="479" mass="54185">MTLFKDYALSPKIIRALDDLNLIIPTDVQHETLPHLLNHQDVLVKSQTGSGKTAAFLIPVIEHLEWEEKKPQSLILAPTRELAHQIAEEASLIGRHKRIKAIEIVGKQPFKKQKVALSQKQHIIVATPGRLLDHIQKETIDLSAINCLIIDEADRLFDMGFFDQVYDILEHIPKTRVTGLFSATLSHEINELASAHMKEPTQIEMTPDTLVADRVDHFLVSVDEKDRTEQLINTLIVENPTSALVFCQTKRRVDQVYTELKREGYPVGKIHGDLTQEERFSIMDQFKNHQVRYLIATDVAARGIDVDELSLIVNLDIPEEVASYVHRIGRTGRKDQKGRAITFVSEKDRGQIAQIEVYISQSIEQRRLPSEKEVNKHRAAHMEKLNQSVDTQPDRTEKMDASITKLYFNGGKQKKLRAGDFVGAITSIPSVSADDIGVISIMDRHTFVDILNDKGDHVMEAMKSIPVKGKQLKVYVAND</sequence>
<feature type="domain" description="Helicase C-terminal" evidence="9">
    <location>
        <begin position="214"/>
        <end position="375"/>
    </location>
</feature>
<dbReference type="CDD" id="cd00268">
    <property type="entry name" value="DEADc"/>
    <property type="match status" value="1"/>
</dbReference>
<dbReference type="OrthoDB" id="9805696at2"/>
<dbReference type="Gene3D" id="3.30.70.330">
    <property type="match status" value="1"/>
</dbReference>
<dbReference type="Pfam" id="PF00270">
    <property type="entry name" value="DEAD"/>
    <property type="match status" value="1"/>
</dbReference>
<evidence type="ECO:0000256" key="2">
    <source>
        <dbReference type="ARBA" id="ARBA00022801"/>
    </source>
</evidence>
<dbReference type="InterPro" id="IPR011545">
    <property type="entry name" value="DEAD/DEAH_box_helicase_dom"/>
</dbReference>
<dbReference type="STRING" id="1612202.SAMN05421734_10762"/>
<comment type="similarity">
    <text evidence="5 7">Belongs to the DEAD box helicase family.</text>
</comment>
<dbReference type="PANTHER" id="PTHR47959:SF1">
    <property type="entry name" value="ATP-DEPENDENT RNA HELICASE DBPA"/>
    <property type="match status" value="1"/>
</dbReference>
<dbReference type="PANTHER" id="PTHR47959">
    <property type="entry name" value="ATP-DEPENDENT RNA HELICASE RHLE-RELATED"/>
    <property type="match status" value="1"/>
</dbReference>
<evidence type="ECO:0000256" key="7">
    <source>
        <dbReference type="RuleBase" id="RU000492"/>
    </source>
</evidence>
<keyword evidence="2 7" id="KW-0378">Hydrolase</keyword>
<dbReference type="PROSITE" id="PS00039">
    <property type="entry name" value="DEAD_ATP_HELICASE"/>
    <property type="match status" value="1"/>
</dbReference>
<dbReference type="InterPro" id="IPR001650">
    <property type="entry name" value="Helicase_C-like"/>
</dbReference>
<dbReference type="InterPro" id="IPR044742">
    <property type="entry name" value="DEAD/DEAH_RhlB"/>
</dbReference>
<dbReference type="Gene3D" id="3.40.50.300">
    <property type="entry name" value="P-loop containing nucleotide triphosphate hydrolases"/>
    <property type="match status" value="2"/>
</dbReference>
<organism evidence="11 12">
    <name type="scientific">Pelagirhabdus alkalitolerans</name>
    <dbReference type="NCBI Taxonomy" id="1612202"/>
    <lineage>
        <taxon>Bacteria</taxon>
        <taxon>Bacillati</taxon>
        <taxon>Bacillota</taxon>
        <taxon>Bacilli</taxon>
        <taxon>Bacillales</taxon>
        <taxon>Bacillaceae</taxon>
        <taxon>Pelagirhabdus</taxon>
    </lineage>
</organism>
<dbReference type="CDD" id="cd18787">
    <property type="entry name" value="SF2_C_DEAD"/>
    <property type="match status" value="1"/>
</dbReference>
<dbReference type="InterPro" id="IPR014001">
    <property type="entry name" value="Helicase_ATP-bd"/>
</dbReference>
<dbReference type="SMART" id="SM00487">
    <property type="entry name" value="DEXDc"/>
    <property type="match status" value="1"/>
</dbReference>
<dbReference type="InterPro" id="IPR000629">
    <property type="entry name" value="RNA-helicase_DEAD-box_CS"/>
</dbReference>
<feature type="domain" description="Helicase ATP-binding" evidence="8">
    <location>
        <begin position="33"/>
        <end position="203"/>
    </location>
</feature>
<reference evidence="12" key="1">
    <citation type="submission" date="2016-09" db="EMBL/GenBank/DDBJ databases">
        <authorList>
            <person name="Varghese N."/>
            <person name="Submissions S."/>
        </authorList>
    </citation>
    <scope>NUCLEOTIDE SEQUENCE [LARGE SCALE GENOMIC DNA]</scope>
    <source>
        <strain evidence="12">S5</strain>
    </source>
</reference>
<keyword evidence="12" id="KW-1185">Reference proteome</keyword>
<evidence type="ECO:0000259" key="9">
    <source>
        <dbReference type="PROSITE" id="PS51194"/>
    </source>
</evidence>
<dbReference type="GO" id="GO:0005829">
    <property type="term" value="C:cytosol"/>
    <property type="evidence" value="ECO:0007669"/>
    <property type="project" value="TreeGrafter"/>
</dbReference>
<evidence type="ECO:0000313" key="12">
    <source>
        <dbReference type="Proteomes" id="UP000242949"/>
    </source>
</evidence>
<dbReference type="GO" id="GO:0003676">
    <property type="term" value="F:nucleic acid binding"/>
    <property type="evidence" value="ECO:0007669"/>
    <property type="project" value="InterPro"/>
</dbReference>
<proteinExistence type="inferred from homology"/>
<name>A0A1G6L1I6_9BACI</name>
<keyword evidence="4 7" id="KW-0067">ATP-binding</keyword>
<evidence type="ECO:0000256" key="4">
    <source>
        <dbReference type="ARBA" id="ARBA00022840"/>
    </source>
</evidence>